<dbReference type="InterPro" id="IPR036691">
    <property type="entry name" value="Endo/exonu/phosph_ase_sf"/>
</dbReference>
<dbReference type="Gene3D" id="3.60.10.10">
    <property type="entry name" value="Endonuclease/exonuclease/phosphatase"/>
    <property type="match status" value="1"/>
</dbReference>
<keyword evidence="2" id="KW-1185">Reference proteome</keyword>
<sequence length="301" mass="34951">MPNGRICHLYLIVVFVVNEQTQRETLWANLNQVDVKNNYPWILCGDFTNVLSSADRMGSLVSSSEVEGFQGMMDSLQLTPLRSTGGHFTWCNKQEAGRRVYSKIDWALGDLNWLQQYGLVEADYLNPSVSDHSPILIKCLWEMDITRLPMVKVWEKLKQLKVKLKDINKYMDVFSQKLHRHIQDDLMDQMLFDQEKMLLLESEKCSRVEEQVLRHKSRATWIECGDANSKYFHAQWKIRCSHDVINFIYTENNTKLTDPRAIEAEFIGVFTRLMGTSTSNFPCLNVEVVNTSVCLTLQQQK</sequence>
<evidence type="ECO:0000313" key="2">
    <source>
        <dbReference type="Proteomes" id="UP001311915"/>
    </source>
</evidence>
<gene>
    <name evidence="1" type="ORF">R3W88_029741</name>
</gene>
<dbReference type="PANTHER" id="PTHR33710">
    <property type="entry name" value="BNAC02G09200D PROTEIN"/>
    <property type="match status" value="1"/>
</dbReference>
<reference evidence="1 2" key="1">
    <citation type="submission" date="2023-10" db="EMBL/GenBank/DDBJ databases">
        <title>Genome-Wide Identification Analysis in wild type Solanum Pinnatisectum Reveals Some Genes Defensing Phytophthora Infestans.</title>
        <authorList>
            <person name="Sun C."/>
        </authorList>
    </citation>
    <scope>NUCLEOTIDE SEQUENCE [LARGE SCALE GENOMIC DNA]</scope>
    <source>
        <strain evidence="1">LQN</strain>
        <tissue evidence="1">Leaf</tissue>
    </source>
</reference>
<organism evidence="1 2">
    <name type="scientific">Solanum pinnatisectum</name>
    <name type="common">tansyleaf nightshade</name>
    <dbReference type="NCBI Taxonomy" id="50273"/>
    <lineage>
        <taxon>Eukaryota</taxon>
        <taxon>Viridiplantae</taxon>
        <taxon>Streptophyta</taxon>
        <taxon>Embryophyta</taxon>
        <taxon>Tracheophyta</taxon>
        <taxon>Spermatophyta</taxon>
        <taxon>Magnoliopsida</taxon>
        <taxon>eudicotyledons</taxon>
        <taxon>Gunneridae</taxon>
        <taxon>Pentapetalae</taxon>
        <taxon>asterids</taxon>
        <taxon>lamiids</taxon>
        <taxon>Solanales</taxon>
        <taxon>Solanaceae</taxon>
        <taxon>Solanoideae</taxon>
        <taxon>Solaneae</taxon>
        <taxon>Solanum</taxon>
    </lineage>
</organism>
<dbReference type="SUPFAM" id="SSF56219">
    <property type="entry name" value="DNase I-like"/>
    <property type="match status" value="1"/>
</dbReference>
<dbReference type="Proteomes" id="UP001311915">
    <property type="component" value="Unassembled WGS sequence"/>
</dbReference>
<proteinExistence type="predicted"/>
<dbReference type="PANTHER" id="PTHR33710:SF82">
    <property type="match status" value="1"/>
</dbReference>
<comment type="caution">
    <text evidence="1">The sequence shown here is derived from an EMBL/GenBank/DDBJ whole genome shotgun (WGS) entry which is preliminary data.</text>
</comment>
<dbReference type="EMBL" id="JAWPEI010000012">
    <property type="protein sequence ID" value="KAK4708816.1"/>
    <property type="molecule type" value="Genomic_DNA"/>
</dbReference>
<accession>A0AAV9K6M5</accession>
<evidence type="ECO:0000313" key="1">
    <source>
        <dbReference type="EMBL" id="KAK4708816.1"/>
    </source>
</evidence>
<dbReference type="AlphaFoldDB" id="A0AAV9K6M5"/>
<protein>
    <submittedName>
        <fullName evidence="1">Uncharacterized protein</fullName>
    </submittedName>
</protein>
<name>A0AAV9K6M5_9SOLN</name>